<reference evidence="2" key="1">
    <citation type="journal article" date="2021" name="PeerJ">
        <title>Extensive microbial diversity within the chicken gut microbiome revealed by metagenomics and culture.</title>
        <authorList>
            <person name="Gilroy R."/>
            <person name="Ravi A."/>
            <person name="Getino M."/>
            <person name="Pursley I."/>
            <person name="Horton D.L."/>
            <person name="Alikhan N.F."/>
            <person name="Baker D."/>
            <person name="Gharbi K."/>
            <person name="Hall N."/>
            <person name="Watson M."/>
            <person name="Adriaenssens E.M."/>
            <person name="Foster-Nyarko E."/>
            <person name="Jarju S."/>
            <person name="Secka A."/>
            <person name="Antonio M."/>
            <person name="Oren A."/>
            <person name="Chaudhuri R.R."/>
            <person name="La Ragione R."/>
            <person name="Hildebrand F."/>
            <person name="Pallen M.J."/>
        </authorList>
    </citation>
    <scope>NUCLEOTIDE SEQUENCE</scope>
    <source>
        <strain evidence="2">ChiGjej5B5-22894</strain>
    </source>
</reference>
<gene>
    <name evidence="2" type="ORF">K8V81_01870</name>
</gene>
<feature type="transmembrane region" description="Helical" evidence="1">
    <location>
        <begin position="84"/>
        <end position="104"/>
    </location>
</feature>
<keyword evidence="1" id="KW-0812">Transmembrane</keyword>
<dbReference type="EMBL" id="DYUE01000052">
    <property type="protein sequence ID" value="HJG90451.1"/>
    <property type="molecule type" value="Genomic_DNA"/>
</dbReference>
<feature type="transmembrane region" description="Helical" evidence="1">
    <location>
        <begin position="6"/>
        <end position="27"/>
    </location>
</feature>
<proteinExistence type="predicted"/>
<protein>
    <submittedName>
        <fullName evidence="2">Uncharacterized protein</fullName>
    </submittedName>
</protein>
<evidence type="ECO:0000313" key="3">
    <source>
        <dbReference type="Proteomes" id="UP000742460"/>
    </source>
</evidence>
<keyword evidence="1" id="KW-1133">Transmembrane helix</keyword>
<comment type="caution">
    <text evidence="2">The sequence shown here is derived from an EMBL/GenBank/DDBJ whole genome shotgun (WGS) entry which is preliminary data.</text>
</comment>
<feature type="transmembrane region" description="Helical" evidence="1">
    <location>
        <begin position="48"/>
        <end position="72"/>
    </location>
</feature>
<evidence type="ECO:0000256" key="1">
    <source>
        <dbReference type="SAM" id="Phobius"/>
    </source>
</evidence>
<dbReference type="Proteomes" id="UP000742460">
    <property type="component" value="Unassembled WGS sequence"/>
</dbReference>
<organism evidence="2 3">
    <name type="scientific">Brachybacterium massiliense</name>
    <dbReference type="NCBI Taxonomy" id="1755098"/>
    <lineage>
        <taxon>Bacteria</taxon>
        <taxon>Bacillati</taxon>
        <taxon>Actinomycetota</taxon>
        <taxon>Actinomycetes</taxon>
        <taxon>Micrococcales</taxon>
        <taxon>Dermabacteraceae</taxon>
        <taxon>Brachybacterium</taxon>
    </lineage>
</organism>
<keyword evidence="1" id="KW-0472">Membrane</keyword>
<evidence type="ECO:0000313" key="2">
    <source>
        <dbReference type="EMBL" id="HJG90451.1"/>
    </source>
</evidence>
<reference evidence="2" key="2">
    <citation type="submission" date="2021-09" db="EMBL/GenBank/DDBJ databases">
        <authorList>
            <person name="Gilroy R."/>
        </authorList>
    </citation>
    <scope>NUCLEOTIDE SEQUENCE</scope>
    <source>
        <strain evidence="2">ChiGjej5B5-22894</strain>
    </source>
</reference>
<accession>A0A921MUR5</accession>
<sequence>MTSDLLATLLRLLLSLLVTLGIVGVTAHMVRRPRIHRRHPGRRLLPRWLTVLAVVFLLLGGFLAVGGTVLLQDPAASAEDRPDGLGMTLAGMGIVLGGLIFQWMRMVVFLESREDAFVHRGVFSPTTVIPYRDITALDTTHEKGAVQVKVTSRHGAYFTAAHAMFDWAPFERWRDRPAAPGG</sequence>
<dbReference type="AlphaFoldDB" id="A0A921MUR5"/>
<name>A0A921MUR5_9MICO</name>